<keyword evidence="2" id="KW-1185">Reference proteome</keyword>
<evidence type="ECO:0000313" key="1">
    <source>
        <dbReference type="EMBL" id="GAA3779232.1"/>
    </source>
</evidence>
<evidence type="ECO:0000313" key="2">
    <source>
        <dbReference type="Proteomes" id="UP001501009"/>
    </source>
</evidence>
<sequence>MSPDVQFDTEAAVTSREPDGLAALLPRWHLLRDAEEGEPLRALLAVIAEQLDRVRDGVEQGYEDLFVETAAPWVLPYLGDLVGYRTLPGYERVLTTGLHEGGRDALAEAIAPRADVAATVANRRRKGTLHLLEEISEQVADYPARAVELSRLVAHNQSVKLYRDTGRGRLVDLRDGSALALAGGPFDTTARTVDVRRANSTRRQGGWSPVGVALFVWRLKAYPLTSSPAYCIDRARNLYTFSILGNDSPLVTKPVPEPSPTHIATVDNVPAFITRRLLHDRLLDYYGPGKSFVIRRDGEDKPVPPSDIVVTDLSDWRYRPKRGQVAVDPELGRIAFGARSAPRQGVWVDYHYAYGADMGGGEYERPDRVDRPDAAFYRVGPGQPYRQIMDAYRAWQHDRRADRTGPDGIIEITHSGAYQEQLDFDLDPGDRLELRAAEGTRPVIRLLDWYSNRPDALNIRAVSEDCAPHERPRIVLDGLLVAGRGINVTGPMGAVVVRHSTLVPGWSLEPECEPHSPEEPSIVLDRTSACLQVEHSILGTIEVIGDEVSEDPLDIHLRDSILDATGHDREALSAPDCRHAHAVLHVHRTTVIGEVHTHAVEIAENSVFTGKLHVARRGIGCLRYSAVPAGSRTPRRHRCTDVRPLFASVRYGTPWYGQLADRCVEEIRRGSDDGAEMGAFHDLYRPQREDGLRARLAEYTPAGADAGIFFVT</sequence>
<comment type="caution">
    <text evidence="1">The sequence shown here is derived from an EMBL/GenBank/DDBJ whole genome shotgun (WGS) entry which is preliminary data.</text>
</comment>
<organism evidence="1 2">
    <name type="scientific">Streptomyces coacervatus</name>
    <dbReference type="NCBI Taxonomy" id="647381"/>
    <lineage>
        <taxon>Bacteria</taxon>
        <taxon>Bacillati</taxon>
        <taxon>Actinomycetota</taxon>
        <taxon>Actinomycetes</taxon>
        <taxon>Kitasatosporales</taxon>
        <taxon>Streptomycetaceae</taxon>
        <taxon>Streptomyces</taxon>
    </lineage>
</organism>
<proteinExistence type="predicted"/>
<accession>A0ABP7H0P8</accession>
<name>A0ABP7H0P8_9ACTN</name>
<protein>
    <submittedName>
        <fullName evidence="1">Uncharacterized protein</fullName>
    </submittedName>
</protein>
<dbReference type="EMBL" id="BAABDE010000006">
    <property type="protein sequence ID" value="GAA3779232.1"/>
    <property type="molecule type" value="Genomic_DNA"/>
</dbReference>
<dbReference type="RefSeq" id="WP_275781488.1">
    <property type="nucleotide sequence ID" value="NZ_BAABDE010000006.1"/>
</dbReference>
<gene>
    <name evidence="1" type="ORF">GCM10022403_012360</name>
</gene>
<dbReference type="Proteomes" id="UP001501009">
    <property type="component" value="Unassembled WGS sequence"/>
</dbReference>
<reference evidence="2" key="1">
    <citation type="journal article" date="2019" name="Int. J. Syst. Evol. Microbiol.">
        <title>The Global Catalogue of Microorganisms (GCM) 10K type strain sequencing project: providing services to taxonomists for standard genome sequencing and annotation.</title>
        <authorList>
            <consortium name="The Broad Institute Genomics Platform"/>
            <consortium name="The Broad Institute Genome Sequencing Center for Infectious Disease"/>
            <person name="Wu L."/>
            <person name="Ma J."/>
        </authorList>
    </citation>
    <scope>NUCLEOTIDE SEQUENCE [LARGE SCALE GENOMIC DNA]</scope>
    <source>
        <strain evidence="2">JCM 17138</strain>
    </source>
</reference>